<sequence length="233" mass="25302">MRLAIALLALALTACTAGPGSRDRYARLLTPAANPSKVVAAELELARAAQEDGQWSAFRDFSAGDAVLFVPEPVAARDWLQGRADPAAALQWQPHHIWSSCDGSLAVTRGAWQHPDGAQGEFTTVWQRRANGDYRWTLHQRIAQDTPRAAPEFVGTDVAECPARGLAAELREQATQSRPVDGGTYFDQVSGDSSLFLTFVVAPDLSRHWKLMLHRDGRMVDAMAGSVAAPVEE</sequence>
<keyword evidence="1" id="KW-0732">Signal</keyword>
<dbReference type="Gene3D" id="3.10.450.50">
    <property type="match status" value="1"/>
</dbReference>
<evidence type="ECO:0000313" key="3">
    <source>
        <dbReference type="Proteomes" id="UP000037446"/>
    </source>
</evidence>
<proteinExistence type="predicted"/>
<dbReference type="EMBL" id="JYNE01000028">
    <property type="protein sequence ID" value="KNH00949.1"/>
    <property type="molecule type" value="Genomic_DNA"/>
</dbReference>
<dbReference type="SUPFAM" id="SSF54427">
    <property type="entry name" value="NTF2-like"/>
    <property type="match status" value="1"/>
</dbReference>
<protein>
    <recommendedName>
        <fullName evidence="4">Lipoprotein</fullName>
    </recommendedName>
</protein>
<comment type="caution">
    <text evidence="2">The sequence shown here is derived from an EMBL/GenBank/DDBJ whole genome shotgun (WGS) entry which is preliminary data.</text>
</comment>
<dbReference type="STRING" id="1306953.J121_1575"/>
<dbReference type="InterPro" id="IPR032710">
    <property type="entry name" value="NTF2-like_dom_sf"/>
</dbReference>
<evidence type="ECO:0000256" key="1">
    <source>
        <dbReference type="SAM" id="SignalP"/>
    </source>
</evidence>
<feature type="chain" id="PRO_5005554651" description="Lipoprotein" evidence="1">
    <location>
        <begin position="18"/>
        <end position="233"/>
    </location>
</feature>
<accession>A0A0L1KAQ4</accession>
<gene>
    <name evidence="2" type="ORF">J121_1575</name>
</gene>
<dbReference type="RefSeq" id="WP_050601697.1">
    <property type="nucleotide sequence ID" value="NZ_JYNE01000028.1"/>
</dbReference>
<name>A0A0L1KAQ4_9SPHN</name>
<dbReference type="AlphaFoldDB" id="A0A0L1KAQ4"/>
<dbReference type="PROSITE" id="PS51257">
    <property type="entry name" value="PROKAR_LIPOPROTEIN"/>
    <property type="match status" value="1"/>
</dbReference>
<evidence type="ECO:0000313" key="2">
    <source>
        <dbReference type="EMBL" id="KNH00949.1"/>
    </source>
</evidence>
<reference evidence="2" key="1">
    <citation type="submission" date="2015-02" db="EMBL/GenBank/DDBJ databases">
        <authorList>
            <person name="Chooi Y.-H."/>
        </authorList>
    </citation>
    <scope>NUCLEOTIDE SEQUENCE [LARGE SCALE GENOMIC DNA]</scope>
    <source>
        <strain evidence="2">LAMA 915</strain>
    </source>
</reference>
<organism evidence="2 3">
    <name type="scientific">Qipengyuania citrea LAMA 915</name>
    <dbReference type="NCBI Taxonomy" id="1306953"/>
    <lineage>
        <taxon>Bacteria</taxon>
        <taxon>Pseudomonadati</taxon>
        <taxon>Pseudomonadota</taxon>
        <taxon>Alphaproteobacteria</taxon>
        <taxon>Sphingomonadales</taxon>
        <taxon>Erythrobacteraceae</taxon>
        <taxon>Qipengyuania</taxon>
    </lineage>
</organism>
<feature type="signal peptide" evidence="1">
    <location>
        <begin position="1"/>
        <end position="17"/>
    </location>
</feature>
<dbReference type="PATRIC" id="fig|1306953.7.peg.1617"/>
<dbReference type="Proteomes" id="UP000037446">
    <property type="component" value="Unassembled WGS sequence"/>
</dbReference>
<evidence type="ECO:0008006" key="4">
    <source>
        <dbReference type="Google" id="ProtNLM"/>
    </source>
</evidence>